<dbReference type="Gene3D" id="3.30.590.10">
    <property type="entry name" value="Glutamine synthetase/guanido kinase, catalytic domain"/>
    <property type="match status" value="1"/>
</dbReference>
<dbReference type="SMART" id="SM01230">
    <property type="entry name" value="Gln-synt_C"/>
    <property type="match status" value="1"/>
</dbReference>
<dbReference type="SUPFAM" id="SSF55931">
    <property type="entry name" value="Glutamine synthetase/guanido kinase"/>
    <property type="match status" value="1"/>
</dbReference>
<dbReference type="PANTHER" id="PTHR43785">
    <property type="entry name" value="GAMMA-GLUTAMYLPUTRESCINE SYNTHETASE"/>
    <property type="match status" value="1"/>
</dbReference>
<dbReference type="AlphaFoldDB" id="A0A382GN92"/>
<evidence type="ECO:0000256" key="1">
    <source>
        <dbReference type="ARBA" id="ARBA00001946"/>
    </source>
</evidence>
<dbReference type="GO" id="GO:0004356">
    <property type="term" value="F:glutamine synthetase activity"/>
    <property type="evidence" value="ECO:0007669"/>
    <property type="project" value="InterPro"/>
</dbReference>
<dbReference type="PROSITE" id="PS51987">
    <property type="entry name" value="GS_CATALYTIC"/>
    <property type="match status" value="1"/>
</dbReference>
<dbReference type="PROSITE" id="PS00181">
    <property type="entry name" value="GLNA_ATP"/>
    <property type="match status" value="1"/>
</dbReference>
<protein>
    <recommendedName>
        <fullName evidence="4">GS catalytic domain-containing protein</fullName>
    </recommendedName>
</protein>
<dbReference type="PANTHER" id="PTHR43785:SF12">
    <property type="entry name" value="TYPE-1 GLUTAMINE SYNTHETASE 2"/>
    <property type="match status" value="1"/>
</dbReference>
<dbReference type="InterPro" id="IPR027303">
    <property type="entry name" value="Gln_synth_gly_rich_site"/>
</dbReference>
<comment type="cofactor">
    <cofactor evidence="1">
        <name>Mg(2+)</name>
        <dbReference type="ChEBI" id="CHEBI:18420"/>
    </cofactor>
</comment>
<evidence type="ECO:0000259" key="4">
    <source>
        <dbReference type="PROSITE" id="PS51987"/>
    </source>
</evidence>
<keyword evidence="3" id="KW-0460">Magnesium</keyword>
<sequence length="308" mass="34525">NKLQANGHPQTPLIPGSHRRYQDVQLLNLSEMDDFEGFFTLVEKSAHSLGIPAETAIKECAPGQFEINLLHHDDALLMADQTFLLKRLIKNCAKQFNMNATFMAKPFSDEAGNGMHVHLSVVDKDGNNVFTVDKNKQPQGLFSHAIGGLLKTTPDFLSFYAPHSNSYRRLVHNADHAPTTLSWGNENRTALIRLPEASAEATRLEFRVASADSNPYLVFASVLASVYAGIQGKLQHDKETIGNAHEKHPPSLGVTWREAVEKTSVSSLVKDFFGEQFQQCYKCVKESEIKRFESTITDFEYHSYLRCL</sequence>
<dbReference type="InterPro" id="IPR008146">
    <property type="entry name" value="Gln_synth_cat_dom"/>
</dbReference>
<feature type="domain" description="GS catalytic" evidence="4">
    <location>
        <begin position="1"/>
        <end position="308"/>
    </location>
</feature>
<gene>
    <name evidence="5" type="ORF">METZ01_LOCUS228937</name>
</gene>
<dbReference type="InterPro" id="IPR014746">
    <property type="entry name" value="Gln_synth/guanido_kin_cat_dom"/>
</dbReference>
<keyword evidence="2" id="KW-0436">Ligase</keyword>
<organism evidence="5">
    <name type="scientific">marine metagenome</name>
    <dbReference type="NCBI Taxonomy" id="408172"/>
    <lineage>
        <taxon>unclassified sequences</taxon>
        <taxon>metagenomes</taxon>
        <taxon>ecological metagenomes</taxon>
    </lineage>
</organism>
<evidence type="ECO:0000256" key="3">
    <source>
        <dbReference type="ARBA" id="ARBA00022842"/>
    </source>
</evidence>
<feature type="non-terminal residue" evidence="5">
    <location>
        <position position="1"/>
    </location>
</feature>
<accession>A0A382GN92</accession>
<dbReference type="EMBL" id="UINC01056264">
    <property type="protein sequence ID" value="SVB76083.1"/>
    <property type="molecule type" value="Genomic_DNA"/>
</dbReference>
<evidence type="ECO:0000256" key="2">
    <source>
        <dbReference type="ARBA" id="ARBA00022598"/>
    </source>
</evidence>
<dbReference type="Pfam" id="PF00120">
    <property type="entry name" value="Gln-synt_C"/>
    <property type="match status" value="1"/>
</dbReference>
<name>A0A382GN92_9ZZZZ</name>
<reference evidence="5" key="1">
    <citation type="submission" date="2018-05" db="EMBL/GenBank/DDBJ databases">
        <authorList>
            <person name="Lanie J.A."/>
            <person name="Ng W.-L."/>
            <person name="Kazmierczak K.M."/>
            <person name="Andrzejewski T.M."/>
            <person name="Davidsen T.M."/>
            <person name="Wayne K.J."/>
            <person name="Tettelin H."/>
            <person name="Glass J.I."/>
            <person name="Rusch D."/>
            <person name="Podicherti R."/>
            <person name="Tsui H.-C.T."/>
            <person name="Winkler M.E."/>
        </authorList>
    </citation>
    <scope>NUCLEOTIDE SEQUENCE</scope>
</reference>
<proteinExistence type="predicted"/>
<dbReference type="GO" id="GO:0006542">
    <property type="term" value="P:glutamine biosynthetic process"/>
    <property type="evidence" value="ECO:0007669"/>
    <property type="project" value="TreeGrafter"/>
</dbReference>
<evidence type="ECO:0000313" key="5">
    <source>
        <dbReference type="EMBL" id="SVB76083.1"/>
    </source>
</evidence>
<dbReference type="GO" id="GO:0006598">
    <property type="term" value="P:polyamine catabolic process"/>
    <property type="evidence" value="ECO:0007669"/>
    <property type="project" value="TreeGrafter"/>
</dbReference>